<evidence type="ECO:0000313" key="2">
    <source>
        <dbReference type="Proteomes" id="UP001221757"/>
    </source>
</evidence>
<comment type="caution">
    <text evidence="1">The sequence shown here is derived from an EMBL/GenBank/DDBJ whole genome shotgun (WGS) entry which is preliminary data.</text>
</comment>
<gene>
    <name evidence="1" type="ORF">B0H17DRAFT_1187476</name>
</gene>
<proteinExistence type="predicted"/>
<keyword evidence="2" id="KW-1185">Reference proteome</keyword>
<organism evidence="1 2">
    <name type="scientific">Mycena rosella</name>
    <name type="common">Pink bonnet</name>
    <name type="synonym">Agaricus rosellus</name>
    <dbReference type="NCBI Taxonomy" id="1033263"/>
    <lineage>
        <taxon>Eukaryota</taxon>
        <taxon>Fungi</taxon>
        <taxon>Dikarya</taxon>
        <taxon>Basidiomycota</taxon>
        <taxon>Agaricomycotina</taxon>
        <taxon>Agaricomycetes</taxon>
        <taxon>Agaricomycetidae</taxon>
        <taxon>Agaricales</taxon>
        <taxon>Marasmiineae</taxon>
        <taxon>Mycenaceae</taxon>
        <taxon>Mycena</taxon>
    </lineage>
</organism>
<sequence length="95" mass="9910">MPNFFLPGLIFRPSAAAGALRPAVHSPGSILALIITILGGTPPDSAPHAQKKISHSARFTLYPTDPPTFGANLLYSPTELGVLLGGRFTLSATDL</sequence>
<dbReference type="Proteomes" id="UP001221757">
    <property type="component" value="Unassembled WGS sequence"/>
</dbReference>
<feature type="non-terminal residue" evidence="1">
    <location>
        <position position="95"/>
    </location>
</feature>
<reference evidence="1" key="1">
    <citation type="submission" date="2023-03" db="EMBL/GenBank/DDBJ databases">
        <title>Massive genome expansion in bonnet fungi (Mycena s.s.) driven by repeated elements and novel gene families across ecological guilds.</title>
        <authorList>
            <consortium name="Lawrence Berkeley National Laboratory"/>
            <person name="Harder C.B."/>
            <person name="Miyauchi S."/>
            <person name="Viragh M."/>
            <person name="Kuo A."/>
            <person name="Thoen E."/>
            <person name="Andreopoulos B."/>
            <person name="Lu D."/>
            <person name="Skrede I."/>
            <person name="Drula E."/>
            <person name="Henrissat B."/>
            <person name="Morin E."/>
            <person name="Kohler A."/>
            <person name="Barry K."/>
            <person name="LaButti K."/>
            <person name="Morin E."/>
            <person name="Salamov A."/>
            <person name="Lipzen A."/>
            <person name="Mereny Z."/>
            <person name="Hegedus B."/>
            <person name="Baldrian P."/>
            <person name="Stursova M."/>
            <person name="Weitz H."/>
            <person name="Taylor A."/>
            <person name="Grigoriev I.V."/>
            <person name="Nagy L.G."/>
            <person name="Martin F."/>
            <person name="Kauserud H."/>
        </authorList>
    </citation>
    <scope>NUCLEOTIDE SEQUENCE</scope>
    <source>
        <strain evidence="1">CBHHK067</strain>
    </source>
</reference>
<name>A0AAD7C0J6_MYCRO</name>
<protein>
    <submittedName>
        <fullName evidence="1">Uncharacterized protein</fullName>
    </submittedName>
</protein>
<accession>A0AAD7C0J6</accession>
<dbReference type="EMBL" id="JARKIE010000467">
    <property type="protein sequence ID" value="KAJ7635866.1"/>
    <property type="molecule type" value="Genomic_DNA"/>
</dbReference>
<evidence type="ECO:0000313" key="1">
    <source>
        <dbReference type="EMBL" id="KAJ7635866.1"/>
    </source>
</evidence>
<dbReference type="AlphaFoldDB" id="A0AAD7C0J6"/>